<feature type="non-terminal residue" evidence="1">
    <location>
        <position position="1"/>
    </location>
</feature>
<comment type="caution">
    <text evidence="1">The sequence shown here is derived from an EMBL/GenBank/DDBJ whole genome shotgun (WGS) entry which is preliminary data.</text>
</comment>
<protein>
    <submittedName>
        <fullName evidence="1">Uncharacterized protein</fullName>
    </submittedName>
</protein>
<dbReference type="EMBL" id="JAOCDG010000095">
    <property type="protein sequence ID" value="MDH0690857.1"/>
    <property type="molecule type" value="Genomic_DNA"/>
</dbReference>
<reference evidence="1" key="1">
    <citation type="submission" date="2022-09" db="EMBL/GenBank/DDBJ databases">
        <title>Intensive care unit water sources are persistently colonized with multi-drug resistant bacteria and are the site of extensive horizontal gene transfer of antibiotic resistance genes.</title>
        <authorList>
            <person name="Diorio-Toth L."/>
        </authorList>
    </citation>
    <scope>NUCLEOTIDE SEQUENCE</scope>
    <source>
        <strain evidence="1">GD03864</strain>
    </source>
</reference>
<evidence type="ECO:0000313" key="2">
    <source>
        <dbReference type="Proteomes" id="UP001161139"/>
    </source>
</evidence>
<dbReference type="Proteomes" id="UP001161139">
    <property type="component" value="Unassembled WGS sequence"/>
</dbReference>
<evidence type="ECO:0000313" key="1">
    <source>
        <dbReference type="EMBL" id="MDH0690857.1"/>
    </source>
</evidence>
<sequence length="128" mass="13789">SCQSGIWRAAEETKIQSGRAYTMNCGTYWSNPAQNICNSMPYIDVSFPEEMPEIPQVIVTSEYLFPFTPCAQGAMDAIDHSVTNVTKFGFRLYGGASPASTAISSCGAAPSSGRAISLFSWMAIAKKI</sequence>
<name>A0ABD4Y902_STUST</name>
<gene>
    <name evidence="1" type="ORF">N5D09_22465</name>
</gene>
<dbReference type="RefSeq" id="WP_279649653.1">
    <property type="nucleotide sequence ID" value="NZ_JAOCDG010000095.1"/>
</dbReference>
<dbReference type="AlphaFoldDB" id="A0ABD4Y902"/>
<organism evidence="1 2">
    <name type="scientific">Stutzerimonas stutzeri</name>
    <name type="common">Pseudomonas stutzeri</name>
    <dbReference type="NCBI Taxonomy" id="316"/>
    <lineage>
        <taxon>Bacteria</taxon>
        <taxon>Pseudomonadati</taxon>
        <taxon>Pseudomonadota</taxon>
        <taxon>Gammaproteobacteria</taxon>
        <taxon>Pseudomonadales</taxon>
        <taxon>Pseudomonadaceae</taxon>
        <taxon>Stutzerimonas</taxon>
    </lineage>
</organism>
<proteinExistence type="predicted"/>
<accession>A0ABD4Y902</accession>